<organism evidence="1 2">
    <name type="scientific">Streptomyces cyanogenus</name>
    <dbReference type="NCBI Taxonomy" id="80860"/>
    <lineage>
        <taxon>Bacteria</taxon>
        <taxon>Bacillati</taxon>
        <taxon>Actinomycetota</taxon>
        <taxon>Actinomycetes</taxon>
        <taxon>Kitasatosporales</taxon>
        <taxon>Streptomycetaceae</taxon>
        <taxon>Streptomyces</taxon>
    </lineage>
</organism>
<sequence length="50" mass="5593">MTDTCPRCCRRNVPPRAERTDAGQIRSAYRCPACGHAWITSRQRAAYPAA</sequence>
<name>A0ABX7TKV3_STRCY</name>
<evidence type="ECO:0000313" key="1">
    <source>
        <dbReference type="EMBL" id="QTD97017.1"/>
    </source>
</evidence>
<dbReference type="RefSeq" id="WP_208030905.1">
    <property type="nucleotide sequence ID" value="NZ_CP071839.1"/>
</dbReference>
<gene>
    <name evidence="1" type="ORF">S1361_06610</name>
</gene>
<dbReference type="EMBL" id="CP071839">
    <property type="protein sequence ID" value="QTD97017.1"/>
    <property type="molecule type" value="Genomic_DNA"/>
</dbReference>
<protein>
    <submittedName>
        <fullName evidence="1">Uncharacterized protein</fullName>
    </submittedName>
</protein>
<proteinExistence type="predicted"/>
<dbReference type="Proteomes" id="UP000663908">
    <property type="component" value="Chromosome"/>
</dbReference>
<evidence type="ECO:0000313" key="2">
    <source>
        <dbReference type="Proteomes" id="UP000663908"/>
    </source>
</evidence>
<keyword evidence="2" id="KW-1185">Reference proteome</keyword>
<reference evidence="1 2" key="1">
    <citation type="submission" date="2021-03" db="EMBL/GenBank/DDBJ databases">
        <title>Complete genome sequence of Streptomyces cyanogenus S136, producer of anticancer angucycline landomycin A.</title>
        <authorList>
            <person name="Hrab P."/>
            <person name="Ruckert C."/>
            <person name="Busche T."/>
            <person name="Ostash I."/>
            <person name="Kalinowski J."/>
            <person name="Fedorenko V."/>
            <person name="Yushchuk O."/>
            <person name="Ostash B."/>
        </authorList>
    </citation>
    <scope>NUCLEOTIDE SEQUENCE [LARGE SCALE GENOMIC DNA]</scope>
    <source>
        <strain evidence="1 2">S136</strain>
    </source>
</reference>
<accession>A0ABX7TKV3</accession>